<dbReference type="EMBL" id="RAVZ01000004">
    <property type="protein sequence ID" value="RKG93771.1"/>
    <property type="molecule type" value="Genomic_DNA"/>
</dbReference>
<feature type="domain" description="Transposase IS4-like" evidence="1">
    <location>
        <begin position="3"/>
        <end position="135"/>
    </location>
</feature>
<dbReference type="RefSeq" id="WP_120538746.1">
    <property type="nucleotide sequence ID" value="NZ_RAVZ01000004.1"/>
</dbReference>
<gene>
    <name evidence="2" type="ORF">D7V88_01280</name>
</gene>
<dbReference type="OrthoDB" id="5526284at2"/>
<dbReference type="Proteomes" id="UP000268094">
    <property type="component" value="Unassembled WGS sequence"/>
</dbReference>
<dbReference type="Pfam" id="PF01609">
    <property type="entry name" value="DDE_Tnp_1"/>
    <property type="match status" value="1"/>
</dbReference>
<dbReference type="AlphaFoldDB" id="A0A3A8JTP3"/>
<dbReference type="GO" id="GO:0004803">
    <property type="term" value="F:transposase activity"/>
    <property type="evidence" value="ECO:0007669"/>
    <property type="project" value="InterPro"/>
</dbReference>
<evidence type="ECO:0000313" key="2">
    <source>
        <dbReference type="EMBL" id="RKG93771.1"/>
    </source>
</evidence>
<dbReference type="GO" id="GO:0003677">
    <property type="term" value="F:DNA binding"/>
    <property type="evidence" value="ECO:0007669"/>
    <property type="project" value="InterPro"/>
</dbReference>
<dbReference type="PANTHER" id="PTHR35604">
    <property type="entry name" value="TRANSPOSASE INSH FOR INSERTION SEQUENCE ELEMENT IS5A-RELATED"/>
    <property type="match status" value="1"/>
</dbReference>
<sequence length="144" mass="16143">MENRTGLVADITVEVAAGEAEWVGALRMLNRQKEKGLVPTTLGADAGYDVQRFVDGTRERGVTPHVAQTRDVRRASRVDGRTTRHGGYALSQRARKRVEEIFGWMKTVGGFRKTRYRGQARTGLWAYFVAAAYNLTRMARLMPA</sequence>
<dbReference type="InterPro" id="IPR002559">
    <property type="entry name" value="Transposase_11"/>
</dbReference>
<proteinExistence type="predicted"/>
<reference evidence="3" key="1">
    <citation type="submission" date="2018-09" db="EMBL/GenBank/DDBJ databases">
        <authorList>
            <person name="Livingstone P.G."/>
            <person name="Whitworth D.E."/>
        </authorList>
    </citation>
    <scope>NUCLEOTIDE SEQUENCE [LARGE SCALE GENOMIC DNA]</scope>
    <source>
        <strain evidence="3">CA054A</strain>
    </source>
</reference>
<organism evidence="2 3">
    <name type="scientific">Corallococcus terminator</name>
    <dbReference type="NCBI Taxonomy" id="2316733"/>
    <lineage>
        <taxon>Bacteria</taxon>
        <taxon>Pseudomonadati</taxon>
        <taxon>Myxococcota</taxon>
        <taxon>Myxococcia</taxon>
        <taxon>Myxococcales</taxon>
        <taxon>Cystobacterineae</taxon>
        <taxon>Myxococcaceae</taxon>
        <taxon>Corallococcus</taxon>
    </lineage>
</organism>
<name>A0A3A8JTP3_9BACT</name>
<protein>
    <recommendedName>
        <fullName evidence="1">Transposase IS4-like domain-containing protein</fullName>
    </recommendedName>
</protein>
<evidence type="ECO:0000259" key="1">
    <source>
        <dbReference type="Pfam" id="PF01609"/>
    </source>
</evidence>
<comment type="caution">
    <text evidence="2">The sequence shown here is derived from an EMBL/GenBank/DDBJ whole genome shotgun (WGS) entry which is preliminary data.</text>
</comment>
<keyword evidence="3" id="KW-1185">Reference proteome</keyword>
<dbReference type="GO" id="GO:0006313">
    <property type="term" value="P:DNA transposition"/>
    <property type="evidence" value="ECO:0007669"/>
    <property type="project" value="InterPro"/>
</dbReference>
<dbReference type="PANTHER" id="PTHR35604:SF2">
    <property type="entry name" value="TRANSPOSASE INSH FOR INSERTION SEQUENCE ELEMENT IS5A-RELATED"/>
    <property type="match status" value="1"/>
</dbReference>
<evidence type="ECO:0000313" key="3">
    <source>
        <dbReference type="Proteomes" id="UP000268094"/>
    </source>
</evidence>
<accession>A0A3A8JTP3</accession>